<evidence type="ECO:0000259" key="2">
    <source>
        <dbReference type="Pfam" id="PF04784"/>
    </source>
</evidence>
<dbReference type="PANTHER" id="PTHR46361:SF3">
    <property type="entry name" value="ELECTRON CARRIER_ PROTEIN DISULFIDE OXIDOREDUCTASE"/>
    <property type="match status" value="1"/>
</dbReference>
<organism evidence="3 4">
    <name type="scientific">Flavivirga aquimarina</name>
    <dbReference type="NCBI Taxonomy" id="2027862"/>
    <lineage>
        <taxon>Bacteria</taxon>
        <taxon>Pseudomonadati</taxon>
        <taxon>Bacteroidota</taxon>
        <taxon>Flavobacteriia</taxon>
        <taxon>Flavobacteriales</taxon>
        <taxon>Flavobacteriaceae</taxon>
        <taxon>Flavivirga</taxon>
    </lineage>
</organism>
<comment type="caution">
    <text evidence="3">The sequence shown here is derived from an EMBL/GenBank/DDBJ whole genome shotgun (WGS) entry which is preliminary data.</text>
</comment>
<dbReference type="Pfam" id="PF04784">
    <property type="entry name" value="DUF547"/>
    <property type="match status" value="1"/>
</dbReference>
<keyword evidence="1" id="KW-0732">Signal</keyword>
<dbReference type="EMBL" id="JAUOEK010000175">
    <property type="protein sequence ID" value="MDO5971865.1"/>
    <property type="molecule type" value="Genomic_DNA"/>
</dbReference>
<gene>
    <name evidence="3" type="ORF">Q4Q35_18845</name>
</gene>
<dbReference type="PANTHER" id="PTHR46361">
    <property type="entry name" value="ELECTRON CARRIER/ PROTEIN DISULFIDE OXIDOREDUCTASE"/>
    <property type="match status" value="1"/>
</dbReference>
<dbReference type="RefSeq" id="WP_303279580.1">
    <property type="nucleotide sequence ID" value="NZ_JAUOEK010000175.1"/>
</dbReference>
<dbReference type="InterPro" id="IPR006869">
    <property type="entry name" value="DUF547"/>
</dbReference>
<reference evidence="3" key="1">
    <citation type="submission" date="2023-07" db="EMBL/GenBank/DDBJ databases">
        <title>Two novel species in the genus Flavivirga.</title>
        <authorList>
            <person name="Kwon K."/>
        </authorList>
    </citation>
    <scope>NUCLEOTIDE SEQUENCE</scope>
    <source>
        <strain evidence="3">KCTC 52353</strain>
    </source>
</reference>
<evidence type="ECO:0000313" key="3">
    <source>
        <dbReference type="EMBL" id="MDO5971865.1"/>
    </source>
</evidence>
<name>A0ABT8WFF0_9FLAO</name>
<evidence type="ECO:0000256" key="1">
    <source>
        <dbReference type="SAM" id="SignalP"/>
    </source>
</evidence>
<keyword evidence="4" id="KW-1185">Reference proteome</keyword>
<accession>A0ABT8WFF0</accession>
<dbReference type="PROSITE" id="PS51257">
    <property type="entry name" value="PROKAR_LIPOPROTEIN"/>
    <property type="match status" value="1"/>
</dbReference>
<sequence length="279" mass="32675">MKYTITILTIITLLSCSGAKSTTASPLNKKDQVEAKIDKTTHHKVDTVISINNDTIIKTRETKPANTFNHTSWDTLLQKYVSNKGNVNYKAFKSNRKALTHYINYLGEHMPQNSWTKEEKLAYWINAYNAMTIDLILRYYPINSIKDINKPWEQRFWKLGEKWHNLNEIEHQILRKMNEPRIHFAIVCASFSCPKLQNEAFIPSNIDEQLTNATKDFLSDSERNDISKDHINLSKIFQWFAKDFKQAGTLINFLNQYSEITISDKAKKNFKDYNWNLNE</sequence>
<evidence type="ECO:0000313" key="4">
    <source>
        <dbReference type="Proteomes" id="UP001176883"/>
    </source>
</evidence>
<feature type="chain" id="PRO_5045565918" evidence="1">
    <location>
        <begin position="25"/>
        <end position="279"/>
    </location>
</feature>
<feature type="domain" description="DUF547" evidence="2">
    <location>
        <begin position="114"/>
        <end position="218"/>
    </location>
</feature>
<feature type="signal peptide" evidence="1">
    <location>
        <begin position="1"/>
        <end position="24"/>
    </location>
</feature>
<protein>
    <submittedName>
        <fullName evidence="3">DUF547 domain-containing protein</fullName>
    </submittedName>
</protein>
<dbReference type="Proteomes" id="UP001176883">
    <property type="component" value="Unassembled WGS sequence"/>
</dbReference>
<proteinExistence type="predicted"/>